<name>A0ABQ0AQY3_9RHOB</name>
<evidence type="ECO:0000313" key="2">
    <source>
        <dbReference type="Proteomes" id="UP001441944"/>
    </source>
</evidence>
<gene>
    <name evidence="1" type="ORF">NBRC116598_37280</name>
</gene>
<keyword evidence="2" id="KW-1185">Reference proteome</keyword>
<sequence length="315" mass="35190">MRWVDRPLGVLEVLGYIVVKFTSHNLSSLSQDQQPIVTVFCAVWHQQKNKLDLLRSHWENLKSQTLNVHPCYIFDNGDTAPDWLDAPWHSFDEPLSIYEAWSAGTALSTTPYVMNLNMDDRLARDAVGLLAGTALETNSALVCGEWEICFDTKDMAEPFDLTDIDYTHFKPTWPPVLDENLRLGSGTGERGTFGPATLWNVHTIGKWYPSYFKNGEVIRSMGDGFFWSVLKGNNLKLTRVPKVIGKYLSDPDSQGEFRPHQDAELLKAHGLSERSMSSRILSGDVSCANEVDMTLFTKAPSSPTSVLAQMQGTAA</sequence>
<evidence type="ECO:0000313" key="1">
    <source>
        <dbReference type="EMBL" id="GAA6198283.1"/>
    </source>
</evidence>
<evidence type="ECO:0008006" key="3">
    <source>
        <dbReference type="Google" id="ProtNLM"/>
    </source>
</evidence>
<proteinExistence type="predicted"/>
<organism evidence="1 2">
    <name type="scientific">Pseudophaeobacter arcticus</name>
    <dbReference type="NCBI Taxonomy" id="385492"/>
    <lineage>
        <taxon>Bacteria</taxon>
        <taxon>Pseudomonadati</taxon>
        <taxon>Pseudomonadota</taxon>
        <taxon>Alphaproteobacteria</taxon>
        <taxon>Rhodobacterales</taxon>
        <taxon>Paracoccaceae</taxon>
        <taxon>Pseudophaeobacter</taxon>
    </lineage>
</organism>
<protein>
    <recommendedName>
        <fullName evidence="3">Glycosyl transferase family 2</fullName>
    </recommendedName>
</protein>
<comment type="caution">
    <text evidence="1">The sequence shown here is derived from an EMBL/GenBank/DDBJ whole genome shotgun (WGS) entry which is preliminary data.</text>
</comment>
<dbReference type="SUPFAM" id="SSF53448">
    <property type="entry name" value="Nucleotide-diphospho-sugar transferases"/>
    <property type="match status" value="1"/>
</dbReference>
<reference evidence="1 2" key="1">
    <citation type="submission" date="2024-04" db="EMBL/GenBank/DDBJ databases">
        <title>Draft genome sequence of Pseudophaeobacter arcticus NBRC 116598.</title>
        <authorList>
            <person name="Miyakawa T."/>
            <person name="Kusuya Y."/>
            <person name="Miura T."/>
        </authorList>
    </citation>
    <scope>NUCLEOTIDE SEQUENCE [LARGE SCALE GENOMIC DNA]</scope>
    <source>
        <strain evidence="1 2">SU-CL00105</strain>
    </source>
</reference>
<accession>A0ABQ0AQY3</accession>
<dbReference type="EMBL" id="BAABWU010000020">
    <property type="protein sequence ID" value="GAA6198283.1"/>
    <property type="molecule type" value="Genomic_DNA"/>
</dbReference>
<dbReference type="InterPro" id="IPR029044">
    <property type="entry name" value="Nucleotide-diphossugar_trans"/>
</dbReference>
<dbReference type="Proteomes" id="UP001441944">
    <property type="component" value="Unassembled WGS sequence"/>
</dbReference>